<feature type="compositionally biased region" description="Low complexity" evidence="1">
    <location>
        <begin position="313"/>
        <end position="323"/>
    </location>
</feature>
<feature type="compositionally biased region" description="Low complexity" evidence="1">
    <location>
        <begin position="221"/>
        <end position="230"/>
    </location>
</feature>
<accession>A0A8C0NX55</accession>
<protein>
    <submittedName>
        <fullName evidence="2">Uncharacterized protein</fullName>
    </submittedName>
</protein>
<feature type="compositionally biased region" description="Low complexity" evidence="1">
    <location>
        <begin position="271"/>
        <end position="283"/>
    </location>
</feature>
<name>A0A8C0NX55_CANLF</name>
<feature type="compositionally biased region" description="Pro residues" evidence="1">
    <location>
        <begin position="44"/>
        <end position="53"/>
    </location>
</feature>
<evidence type="ECO:0000313" key="2">
    <source>
        <dbReference type="Ensembl" id="ENSCAFP00030033612.1"/>
    </source>
</evidence>
<feature type="region of interest" description="Disordered" evidence="1">
    <location>
        <begin position="1"/>
        <end position="484"/>
    </location>
</feature>
<dbReference type="Proteomes" id="UP000694429">
    <property type="component" value="Chromosome 9"/>
</dbReference>
<dbReference type="Ensembl" id="ENSCAFT00030038526.1">
    <property type="protein sequence ID" value="ENSCAFP00030033612.1"/>
    <property type="gene ID" value="ENSCAFG00030020972.1"/>
</dbReference>
<reference evidence="2" key="2">
    <citation type="submission" date="2025-08" db="UniProtKB">
        <authorList>
            <consortium name="Ensembl"/>
        </authorList>
    </citation>
    <scope>IDENTIFICATION</scope>
</reference>
<reference evidence="2" key="1">
    <citation type="submission" date="2019-03" db="EMBL/GenBank/DDBJ databases">
        <authorList>
            <person name="Warren W.C."/>
            <person name="Johnson G.S."/>
        </authorList>
    </citation>
    <scope>NUCLEOTIDE SEQUENCE [LARGE SCALE GENOMIC DNA]</scope>
    <source>
        <strain evidence="2">Basenji</strain>
    </source>
</reference>
<feature type="compositionally biased region" description="Low complexity" evidence="1">
    <location>
        <begin position="151"/>
        <end position="162"/>
    </location>
</feature>
<feature type="compositionally biased region" description="Low complexity" evidence="1">
    <location>
        <begin position="452"/>
        <end position="472"/>
    </location>
</feature>
<sequence length="528" mass="53532">GPSATAQPAEEGRSPSGVPGGPLQGARPHVYPPHPPLQVQVTPAPSPQPPAPSPRVCCLPAFRGPLPAAPRCSPPPKLRTRDSSWQTTQPPWEGQAPPPPPAAGEPALPALPSGSPTAGIAAPAKVLPPGRARPGVAVPSRGGRSARGQTPAGRAGRPRAVPARPPRSPRAPGSSRPHPHARRGPRGPSARTHPRRAAGARSRREPWRGGRPGGDTLSGRAASAPAGAPAAAPPAGPEVPLRAPPRPHSRGPAPARPAPPPPLGPAPPPSARAASPTSARRWPGVTGARPPPCPRLGPAARTSPGPGAPSSPPAGLAQPAALPRSIPEDQAQVESALNLRAPGGRAELGVGFPLPRLSRPGGRSALATPPRGAATVAGPPGARRLRGGAARAADPAVAWQRDAAPPLAASHPPQRGSPGACRSRAPESARRPRSPPPPRGPRRGPATTTAWTRTCPSGSTTRRGSGATGPRSLSPCTGPVTKLTGAGPPPCMRCRKYFIQIQVSFPDNLQQVECSGTTLSMSTWRRAS</sequence>
<evidence type="ECO:0000313" key="3">
    <source>
        <dbReference type="Proteomes" id="UP000694429"/>
    </source>
</evidence>
<feature type="compositionally biased region" description="Low complexity" evidence="1">
    <location>
        <begin position="377"/>
        <end position="398"/>
    </location>
</feature>
<feature type="compositionally biased region" description="Pro residues" evidence="1">
    <location>
        <begin position="231"/>
        <end position="246"/>
    </location>
</feature>
<evidence type="ECO:0000256" key="1">
    <source>
        <dbReference type="SAM" id="MobiDB-lite"/>
    </source>
</evidence>
<organism evidence="2 3">
    <name type="scientific">Canis lupus familiaris</name>
    <name type="common">Dog</name>
    <name type="synonym">Canis familiaris</name>
    <dbReference type="NCBI Taxonomy" id="9615"/>
    <lineage>
        <taxon>Eukaryota</taxon>
        <taxon>Metazoa</taxon>
        <taxon>Chordata</taxon>
        <taxon>Craniata</taxon>
        <taxon>Vertebrata</taxon>
        <taxon>Euteleostomi</taxon>
        <taxon>Mammalia</taxon>
        <taxon>Eutheria</taxon>
        <taxon>Laurasiatheria</taxon>
        <taxon>Carnivora</taxon>
        <taxon>Caniformia</taxon>
        <taxon>Canidae</taxon>
        <taxon>Canis</taxon>
    </lineage>
</organism>
<feature type="compositionally biased region" description="Pro residues" evidence="1">
    <location>
        <begin position="254"/>
        <end position="270"/>
    </location>
</feature>
<dbReference type="AlphaFoldDB" id="A0A8C0NX55"/>
<proteinExistence type="predicted"/>